<dbReference type="InterPro" id="IPR000463">
    <property type="entry name" value="Fatty_acid-bd"/>
</dbReference>
<reference evidence="3" key="2">
    <citation type="submission" date="2024-04" db="UniProtKB">
        <authorList>
            <consortium name="Ensembl"/>
        </authorList>
    </citation>
    <scope>IDENTIFICATION</scope>
</reference>
<dbReference type="PRINTS" id="PR00178">
    <property type="entry name" value="FATTYACIDBP"/>
</dbReference>
<dbReference type="Gene3D" id="2.40.128.20">
    <property type="match status" value="1"/>
</dbReference>
<dbReference type="Pfam" id="PF14651">
    <property type="entry name" value="Lipocalin_7"/>
    <property type="match status" value="1"/>
</dbReference>
<dbReference type="Bgee" id="ENSGACG00000018140">
    <property type="expression patterns" value="Expressed in pharyngeal gill and 11 other cell types or tissues"/>
</dbReference>
<evidence type="ECO:0000313" key="3">
    <source>
        <dbReference type="Ensembl" id="ENSGACP00000023968.1"/>
    </source>
</evidence>
<dbReference type="eggNOG" id="KOG4015">
    <property type="taxonomic scope" value="Eukaryota"/>
</dbReference>
<sequence length="147" mass="16585">TMSSSRHQSCSNLHTWNNSIMAFAGKYELESQENYEEFLAAIGMRRRLLNAKTDHKVITEVLQDGSGFTWTQSIPNWTWSNKFTVGQDCELTTMKGVKFTAAVTMEGGKISIPFPQYHFTAELIEEELAEGSNAAGLNVLYWKKVLP</sequence>
<dbReference type="AlphaFoldDB" id="G3Q269"/>
<proteinExistence type="inferred from homology"/>
<accession>G3Q269</accession>
<protein>
    <submittedName>
        <fullName evidence="3">Fatty acid binding protein 6</fullName>
    </submittedName>
</protein>
<evidence type="ECO:0000259" key="2">
    <source>
        <dbReference type="PROSITE" id="PS00214"/>
    </source>
</evidence>
<dbReference type="PANTHER" id="PTHR11955">
    <property type="entry name" value="FATTY ACID BINDING PROTEIN"/>
    <property type="match status" value="1"/>
</dbReference>
<gene>
    <name evidence="3" type="primary">FABP6</name>
</gene>
<dbReference type="Ensembl" id="ENSGACT00000024015.1">
    <property type="protein sequence ID" value="ENSGACP00000023968.1"/>
    <property type="gene ID" value="ENSGACG00000018140.1"/>
</dbReference>
<name>G3Q269_GASAC</name>
<dbReference type="OMA" id="TQTIPGW"/>
<dbReference type="SUPFAM" id="SSF50814">
    <property type="entry name" value="Lipocalins"/>
    <property type="match status" value="1"/>
</dbReference>
<organism evidence="3">
    <name type="scientific">Gasterosteus aculeatus</name>
    <name type="common">Three-spined stickleback</name>
    <dbReference type="NCBI Taxonomy" id="69293"/>
    <lineage>
        <taxon>Eukaryota</taxon>
        <taxon>Metazoa</taxon>
        <taxon>Chordata</taxon>
        <taxon>Craniata</taxon>
        <taxon>Vertebrata</taxon>
        <taxon>Euteleostomi</taxon>
        <taxon>Actinopterygii</taxon>
        <taxon>Neopterygii</taxon>
        <taxon>Teleostei</taxon>
        <taxon>Neoteleostei</taxon>
        <taxon>Acanthomorphata</taxon>
        <taxon>Eupercaria</taxon>
        <taxon>Perciformes</taxon>
        <taxon>Cottioidei</taxon>
        <taxon>Gasterosteales</taxon>
        <taxon>Gasterosteidae</taxon>
        <taxon>Gasterosteus</taxon>
    </lineage>
</organism>
<comment type="similarity">
    <text evidence="1">Belongs to the calycin superfamily. Fatty-acid binding protein (FABP) family.</text>
</comment>
<dbReference type="InParanoid" id="G3Q269"/>
<dbReference type="OrthoDB" id="10016075at2759"/>
<dbReference type="STRING" id="69293.ENSGACP00000023968"/>
<feature type="domain" description="Cytosolic fatty-acid binding proteins" evidence="2">
    <location>
        <begin position="25"/>
        <end position="42"/>
    </location>
</feature>
<dbReference type="PROSITE" id="PS00214">
    <property type="entry name" value="FABP"/>
    <property type="match status" value="1"/>
</dbReference>
<evidence type="ECO:0000256" key="1">
    <source>
        <dbReference type="ARBA" id="ARBA00008390"/>
    </source>
</evidence>
<dbReference type="InterPro" id="IPR012674">
    <property type="entry name" value="Calycin"/>
</dbReference>
<reference evidence="3" key="1">
    <citation type="submission" date="2006-01" db="EMBL/GenBank/DDBJ databases">
        <authorList>
            <person name="Lindblad-Toh K."/>
            <person name="Mauceli E."/>
            <person name="Grabherr M."/>
            <person name="Chang J.L."/>
            <person name="Lander E.S."/>
        </authorList>
    </citation>
    <scope>NUCLEOTIDE SEQUENCE [LARGE SCALE GENOMIC DNA]</scope>
</reference>
<dbReference type="InterPro" id="IPR031259">
    <property type="entry name" value="ILBP"/>
</dbReference>
<dbReference type="GO" id="GO:0008289">
    <property type="term" value="F:lipid binding"/>
    <property type="evidence" value="ECO:0007669"/>
    <property type="project" value="InterPro"/>
</dbReference>